<keyword evidence="1" id="KW-1185">Reference proteome</keyword>
<reference evidence="2" key="1">
    <citation type="submission" date="2019-12" db="UniProtKB">
        <authorList>
            <consortium name="WormBaseParasite"/>
        </authorList>
    </citation>
    <scope>IDENTIFICATION</scope>
</reference>
<evidence type="ECO:0000313" key="2">
    <source>
        <dbReference type="WBParaSite" id="TMUE_0000002278.1"/>
    </source>
</evidence>
<dbReference type="AlphaFoldDB" id="A0A5S6Q519"/>
<proteinExistence type="predicted"/>
<accession>A0A5S6Q519</accession>
<dbReference type="WBParaSite" id="TMUE_0000002278.1">
    <property type="protein sequence ID" value="TMUE_0000002278.1"/>
    <property type="gene ID" value="WBGene00298126"/>
</dbReference>
<dbReference type="STRING" id="70415.A0A5S6Q519"/>
<sequence>MEKVQSSGLVKRCNNNDDFKLSIRCLYALAFLGEDEIPEGFDALMARVPEAARGLMEWFEKVCAIPPHLWSVRECVVDALPRTQNNVEAWHRRWENLVGSAHVGVYRIVQEIEKEQRKVDVECHRIEQGQLPRRRNGNVLRREEELLGIISERGWRPDVVEYLRAIAHNLPT</sequence>
<organism evidence="1 2">
    <name type="scientific">Trichuris muris</name>
    <name type="common">Mouse whipworm</name>
    <dbReference type="NCBI Taxonomy" id="70415"/>
    <lineage>
        <taxon>Eukaryota</taxon>
        <taxon>Metazoa</taxon>
        <taxon>Ecdysozoa</taxon>
        <taxon>Nematoda</taxon>
        <taxon>Enoplea</taxon>
        <taxon>Dorylaimia</taxon>
        <taxon>Trichinellida</taxon>
        <taxon>Trichuridae</taxon>
        <taxon>Trichuris</taxon>
    </lineage>
</organism>
<evidence type="ECO:0000313" key="1">
    <source>
        <dbReference type="Proteomes" id="UP000046395"/>
    </source>
</evidence>
<protein>
    <submittedName>
        <fullName evidence="2">Uncharacterized protein</fullName>
    </submittedName>
</protein>
<dbReference type="Proteomes" id="UP000046395">
    <property type="component" value="Unassembled WGS sequence"/>
</dbReference>
<name>A0A5S6Q519_TRIMR</name>